<feature type="compositionally biased region" description="Basic and acidic residues" evidence="2">
    <location>
        <begin position="451"/>
        <end position="461"/>
    </location>
</feature>
<feature type="coiled-coil region" evidence="1">
    <location>
        <begin position="168"/>
        <end position="195"/>
    </location>
</feature>
<keyword evidence="1" id="KW-0175">Coiled coil</keyword>
<feature type="region of interest" description="Disordered" evidence="2">
    <location>
        <begin position="1"/>
        <end position="25"/>
    </location>
</feature>
<organism evidence="3 4">
    <name type="scientific">Zymoseptoria tritici (strain ST99CH_3D7)</name>
    <dbReference type="NCBI Taxonomy" id="1276538"/>
    <lineage>
        <taxon>Eukaryota</taxon>
        <taxon>Fungi</taxon>
        <taxon>Dikarya</taxon>
        <taxon>Ascomycota</taxon>
        <taxon>Pezizomycotina</taxon>
        <taxon>Dothideomycetes</taxon>
        <taxon>Dothideomycetidae</taxon>
        <taxon>Mycosphaerellales</taxon>
        <taxon>Mycosphaerellaceae</taxon>
        <taxon>Zymoseptoria</taxon>
    </lineage>
</organism>
<dbReference type="GO" id="GO:1990904">
    <property type="term" value="C:ribonucleoprotein complex"/>
    <property type="evidence" value="ECO:0007669"/>
    <property type="project" value="TreeGrafter"/>
</dbReference>
<dbReference type="GO" id="GO:0008298">
    <property type="term" value="P:intracellular mRNA localization"/>
    <property type="evidence" value="ECO:0007669"/>
    <property type="project" value="TreeGrafter"/>
</dbReference>
<sequence>MADIATSNATSTEKTAPPVKPERPDEEAYKANLAKAEKELKAAEERMKAIKAKLDNARPNNKDSPSGKRQQELRGELSQIRTQQQAGKSSRGTVMDKIKRLDENLKSRINESKNARNKVQFKSAADVQSEIDRLQKQVDSGTMKIVDEKKALADISQLNRQKKGFAGFDEAQKGIDDVKAQIAELRKQLDDPESRALSERYNAITTELDAIRAEQDDAFKSLNSLRDERTKAHEDQQKKYTAVKEIKDAYYQQRRAAVEYEREGKRIREEKRRAENDAYHRGRRQEAAQSKLEDASAPAYQDEIRTTQAILAHLDPSSVSKQEAAGPGKFAATASRTVEGGDIKGTALKKKGEEEEVYFMGGGGKKNKRARGQQQANGAAPAAAPERRFNLDLGTIDSLAKINVDPPMSQAEVPAVVEKLREKLDFWKKDQDRKTKENVQKAQDEIDRLEKEATAIDKGEKPQVNGGAEKSEAQVTKNLENVKLEDKAEATTSA</sequence>
<feature type="compositionally biased region" description="Basic and acidic residues" evidence="2">
    <location>
        <begin position="260"/>
        <end position="294"/>
    </location>
</feature>
<evidence type="ECO:0000256" key="2">
    <source>
        <dbReference type="SAM" id="MobiDB-lite"/>
    </source>
</evidence>
<evidence type="ECO:0000313" key="4">
    <source>
        <dbReference type="Proteomes" id="UP000215127"/>
    </source>
</evidence>
<dbReference type="AlphaFoldDB" id="A0A1X7RWJ9"/>
<feature type="region of interest" description="Disordered" evidence="2">
    <location>
        <begin position="451"/>
        <end position="494"/>
    </location>
</feature>
<dbReference type="EMBL" id="LT853697">
    <property type="protein sequence ID" value="SMQ51591.1"/>
    <property type="molecule type" value="Genomic_DNA"/>
</dbReference>
<evidence type="ECO:0000313" key="3">
    <source>
        <dbReference type="EMBL" id="SMQ51591.1"/>
    </source>
</evidence>
<accession>A0A1X7RWJ9</accession>
<proteinExistence type="predicted"/>
<feature type="compositionally biased region" description="Basic and acidic residues" evidence="2">
    <location>
        <begin position="480"/>
        <end position="494"/>
    </location>
</feature>
<feature type="compositionally biased region" description="Polar residues" evidence="2">
    <location>
        <begin position="1"/>
        <end position="14"/>
    </location>
</feature>
<dbReference type="InterPro" id="IPR039604">
    <property type="entry name" value="Bfr1"/>
</dbReference>
<feature type="compositionally biased region" description="Polar residues" evidence="2">
    <location>
        <begin position="79"/>
        <end position="92"/>
    </location>
</feature>
<dbReference type="STRING" id="1276538.A0A1X7RWJ9"/>
<evidence type="ECO:0000256" key="1">
    <source>
        <dbReference type="SAM" id="Coils"/>
    </source>
</evidence>
<evidence type="ECO:0008006" key="5">
    <source>
        <dbReference type="Google" id="ProtNLM"/>
    </source>
</evidence>
<reference evidence="3 4" key="1">
    <citation type="submission" date="2016-06" db="EMBL/GenBank/DDBJ databases">
        <authorList>
            <person name="Kjaerup R.B."/>
            <person name="Dalgaard T.S."/>
            <person name="Juul-Madsen H.R."/>
        </authorList>
    </citation>
    <scope>NUCLEOTIDE SEQUENCE [LARGE SCALE GENOMIC DNA]</scope>
</reference>
<name>A0A1X7RWJ9_ZYMT9</name>
<dbReference type="GO" id="GO:0003729">
    <property type="term" value="F:mRNA binding"/>
    <property type="evidence" value="ECO:0007669"/>
    <property type="project" value="TreeGrafter"/>
</dbReference>
<dbReference type="PANTHER" id="PTHR31027">
    <property type="entry name" value="NUCLEAR SEGREGATION PROTEIN BFR1"/>
    <property type="match status" value="1"/>
</dbReference>
<dbReference type="GO" id="GO:0042175">
    <property type="term" value="C:nuclear outer membrane-endoplasmic reticulum membrane network"/>
    <property type="evidence" value="ECO:0007669"/>
    <property type="project" value="TreeGrafter"/>
</dbReference>
<feature type="region of interest" description="Disordered" evidence="2">
    <location>
        <begin position="260"/>
        <end position="298"/>
    </location>
</feature>
<dbReference type="Proteomes" id="UP000215127">
    <property type="component" value="Chromosome 6"/>
</dbReference>
<feature type="region of interest" description="Disordered" evidence="2">
    <location>
        <begin position="47"/>
        <end position="97"/>
    </location>
</feature>
<feature type="region of interest" description="Disordered" evidence="2">
    <location>
        <begin position="359"/>
        <end position="386"/>
    </location>
</feature>
<feature type="compositionally biased region" description="Low complexity" evidence="2">
    <location>
        <begin position="372"/>
        <end position="384"/>
    </location>
</feature>
<keyword evidence="4" id="KW-1185">Reference proteome</keyword>
<dbReference type="GO" id="GO:0005783">
    <property type="term" value="C:endoplasmic reticulum"/>
    <property type="evidence" value="ECO:0007669"/>
    <property type="project" value="TreeGrafter"/>
</dbReference>
<dbReference type="PANTHER" id="PTHR31027:SF2">
    <property type="entry name" value="LEBERCILIN DOMAIN-CONTAINING PROTEIN"/>
    <property type="match status" value="1"/>
</dbReference>
<gene>
    <name evidence="3" type="ORF">ZT3D7_G6744</name>
</gene>
<protein>
    <recommendedName>
        <fullName evidence="5">Nuclear segregation protein Bfr1</fullName>
    </recommendedName>
</protein>
<feature type="region of interest" description="Disordered" evidence="2">
    <location>
        <begin position="318"/>
        <end position="337"/>
    </location>
</feature>
<feature type="compositionally biased region" description="Basic and acidic residues" evidence="2">
    <location>
        <begin position="65"/>
        <end position="75"/>
    </location>
</feature>
<feature type="compositionally biased region" description="Basic and acidic residues" evidence="2">
    <location>
        <begin position="47"/>
        <end position="56"/>
    </location>
</feature>